<dbReference type="Proteomes" id="UP001162060">
    <property type="component" value="Unassembled WGS sequence"/>
</dbReference>
<dbReference type="Pfam" id="PF03105">
    <property type="entry name" value="SPX"/>
    <property type="match status" value="1"/>
</dbReference>
<evidence type="ECO:0000313" key="4">
    <source>
        <dbReference type="Proteomes" id="UP001162060"/>
    </source>
</evidence>
<dbReference type="CDD" id="cd14447">
    <property type="entry name" value="SPX"/>
    <property type="match status" value="1"/>
</dbReference>
<dbReference type="AlphaFoldDB" id="A0AAV1TFW7"/>
<dbReference type="GO" id="GO:0016036">
    <property type="term" value="P:cellular response to phosphate starvation"/>
    <property type="evidence" value="ECO:0007669"/>
    <property type="project" value="InterPro"/>
</dbReference>
<feature type="region of interest" description="Disordered" evidence="1">
    <location>
        <begin position="254"/>
        <end position="334"/>
    </location>
</feature>
<feature type="region of interest" description="Disordered" evidence="1">
    <location>
        <begin position="365"/>
        <end position="387"/>
    </location>
</feature>
<reference evidence="3" key="1">
    <citation type="submission" date="2024-01" db="EMBL/GenBank/DDBJ databases">
        <authorList>
            <person name="Webb A."/>
        </authorList>
    </citation>
    <scope>NUCLEOTIDE SEQUENCE</scope>
    <source>
        <strain evidence="3">Pm1</strain>
    </source>
</reference>
<feature type="compositionally biased region" description="Low complexity" evidence="1">
    <location>
        <begin position="433"/>
        <end position="451"/>
    </location>
</feature>
<feature type="compositionally biased region" description="Basic and acidic residues" evidence="1">
    <location>
        <begin position="256"/>
        <end position="270"/>
    </location>
</feature>
<feature type="compositionally biased region" description="Acidic residues" evidence="1">
    <location>
        <begin position="365"/>
        <end position="385"/>
    </location>
</feature>
<accession>A0AAV1TFW7</accession>
<protein>
    <recommendedName>
        <fullName evidence="2">SPX domain-containing protein</fullName>
    </recommendedName>
</protein>
<dbReference type="InterPro" id="IPR004331">
    <property type="entry name" value="SPX_dom"/>
</dbReference>
<feature type="compositionally biased region" description="Low complexity" evidence="1">
    <location>
        <begin position="271"/>
        <end position="280"/>
    </location>
</feature>
<evidence type="ECO:0000259" key="2">
    <source>
        <dbReference type="PROSITE" id="PS51382"/>
    </source>
</evidence>
<sequence length="480" mass="52814">MMSHRQPGGAQQTAKSSKKLEFVREKPHLLLDPCHKASTQTRVPPLGVRTHVPMKFGKVLQQSTQMSPSAWGPYWADYKLLKKIIKDCAQIKKEEKLQGDKLVKIKIKPSAKEDNDSIRQSQDEMNFFRTLRVEIKKIADFFIQEQAKHTSQVAAIDTSFQQLKTNLESAEAKTALMKNCVALYKELLLLENFAVMNFCGISKILKKHDKWTGYATRNKFMHMILMKQPFATYEPLLQMIDRLEHIFVQATGSSIEQHDAQKSSSRRDGDGNSSSSSPGEAPGGAGSAYDGGAEKDAAFSSNNGSSNHSPCHTPPGASGGGRGRRTDTAAVDDTSPRFEDVVTLVRVNALRDDVRELKKIECAYDGDGEYEDNPDDSGFPDDDAEASSVRFDDHFQPEQKSIVLPLPSRVAPAENHSDSDAAVIAMLSMKESASLQGSGVSSDSGDSSTTSHRTRSTKRKACAPLVMEGKRKMSVTAILN</sequence>
<evidence type="ECO:0000256" key="1">
    <source>
        <dbReference type="SAM" id="MobiDB-lite"/>
    </source>
</evidence>
<dbReference type="PROSITE" id="PS51382">
    <property type="entry name" value="SPX"/>
    <property type="match status" value="1"/>
</dbReference>
<dbReference type="PANTHER" id="PTHR45978">
    <property type="entry name" value="SPX DOMAIN-CONTAINING PROTEIN 3"/>
    <property type="match status" value="1"/>
</dbReference>
<dbReference type="InterPro" id="IPR031142">
    <property type="entry name" value="SPX_prot"/>
</dbReference>
<evidence type="ECO:0000313" key="3">
    <source>
        <dbReference type="EMBL" id="CAK7917129.1"/>
    </source>
</evidence>
<feature type="compositionally biased region" description="Polar residues" evidence="1">
    <location>
        <begin position="299"/>
        <end position="310"/>
    </location>
</feature>
<gene>
    <name evidence="3" type="ORF">PM001_LOCUS5537</name>
</gene>
<comment type="caution">
    <text evidence="3">The sequence shown here is derived from an EMBL/GenBank/DDBJ whole genome shotgun (WGS) entry which is preliminary data.</text>
</comment>
<feature type="compositionally biased region" description="Basic residues" evidence="1">
    <location>
        <begin position="452"/>
        <end position="461"/>
    </location>
</feature>
<organism evidence="3 4">
    <name type="scientific">Peronospora matthiolae</name>
    <dbReference type="NCBI Taxonomy" id="2874970"/>
    <lineage>
        <taxon>Eukaryota</taxon>
        <taxon>Sar</taxon>
        <taxon>Stramenopiles</taxon>
        <taxon>Oomycota</taxon>
        <taxon>Peronosporomycetes</taxon>
        <taxon>Peronosporales</taxon>
        <taxon>Peronosporaceae</taxon>
        <taxon>Peronospora</taxon>
    </lineage>
</organism>
<feature type="domain" description="SPX" evidence="2">
    <location>
        <begin position="54"/>
        <end position="222"/>
    </location>
</feature>
<name>A0AAV1TFW7_9STRA</name>
<proteinExistence type="predicted"/>
<dbReference type="PANTHER" id="PTHR45978:SF7">
    <property type="entry name" value="SPX DOMAIN-CONTAINING PROTEIN 4"/>
    <property type="match status" value="1"/>
</dbReference>
<feature type="region of interest" description="Disordered" evidence="1">
    <location>
        <begin position="433"/>
        <end position="466"/>
    </location>
</feature>
<dbReference type="EMBL" id="CAKLBY020000045">
    <property type="protein sequence ID" value="CAK7917129.1"/>
    <property type="molecule type" value="Genomic_DNA"/>
</dbReference>